<gene>
    <name evidence="2" type="ORF">AR543_04740</name>
</gene>
<dbReference type="EMBL" id="CP013023">
    <property type="protein sequence ID" value="ANF95389.1"/>
    <property type="molecule type" value="Genomic_DNA"/>
</dbReference>
<keyword evidence="1" id="KW-1133">Transmembrane helix</keyword>
<proteinExistence type="predicted"/>
<dbReference type="Proteomes" id="UP000078148">
    <property type="component" value="Chromosome"/>
</dbReference>
<reference evidence="2 3" key="2">
    <citation type="journal article" date="2016" name="Int. J. Syst. Evol. Microbiol.">
        <title>Paenibacillus bovis sp. nov., isolated from raw yak (Bos grunniens) milk.</title>
        <authorList>
            <person name="Gao C."/>
            <person name="Han J."/>
            <person name="Liu Z."/>
            <person name="Xu X."/>
            <person name="Hang F."/>
            <person name="Wu Z."/>
        </authorList>
    </citation>
    <scope>NUCLEOTIDE SEQUENCE [LARGE SCALE GENOMIC DNA]</scope>
    <source>
        <strain evidence="2 3">BD3526</strain>
    </source>
</reference>
<keyword evidence="1" id="KW-0472">Membrane</keyword>
<evidence type="ECO:0000256" key="1">
    <source>
        <dbReference type="SAM" id="Phobius"/>
    </source>
</evidence>
<sequence length="145" mass="16381">MLEYNHPPFEKGDRIVHPLIKHYVWVTLLTSAIVPVLLVIMDRDSDTDLIHFGWGDLIGIVIFAIMTSWSFILIGGGLLSALLRYFVAQRLVLPLFLAIALVLYVVSVLAALNIQILPIYIAVFGLFDALLYRNKDQRIQKSTDT</sequence>
<evidence type="ECO:0000313" key="3">
    <source>
        <dbReference type="Proteomes" id="UP000078148"/>
    </source>
</evidence>
<evidence type="ECO:0000313" key="2">
    <source>
        <dbReference type="EMBL" id="ANF95389.1"/>
    </source>
</evidence>
<feature type="transmembrane region" description="Helical" evidence="1">
    <location>
        <begin position="91"/>
        <end position="110"/>
    </location>
</feature>
<accession>A0A172ZCY3</accession>
<protein>
    <submittedName>
        <fullName evidence="2">Uncharacterized protein</fullName>
    </submittedName>
</protein>
<dbReference type="KEGG" id="pbv:AR543_04740"/>
<feature type="transmembrane region" description="Helical" evidence="1">
    <location>
        <begin position="23"/>
        <end position="41"/>
    </location>
</feature>
<feature type="transmembrane region" description="Helical" evidence="1">
    <location>
        <begin position="57"/>
        <end position="79"/>
    </location>
</feature>
<organism evidence="2 3">
    <name type="scientific">Paenibacillus bovis</name>
    <dbReference type="NCBI Taxonomy" id="1616788"/>
    <lineage>
        <taxon>Bacteria</taxon>
        <taxon>Bacillati</taxon>
        <taxon>Bacillota</taxon>
        <taxon>Bacilli</taxon>
        <taxon>Bacillales</taxon>
        <taxon>Paenibacillaceae</taxon>
        <taxon>Paenibacillus</taxon>
    </lineage>
</organism>
<dbReference type="AlphaFoldDB" id="A0A172ZCY3"/>
<reference evidence="3" key="1">
    <citation type="submission" date="2015-10" db="EMBL/GenBank/DDBJ databases">
        <title>Genome of Paenibacillus bovis sp. nov.</title>
        <authorList>
            <person name="Wu Z."/>
            <person name="Gao C."/>
            <person name="Liu Z."/>
            <person name="Zheng H."/>
        </authorList>
    </citation>
    <scope>NUCLEOTIDE SEQUENCE [LARGE SCALE GENOMIC DNA]</scope>
    <source>
        <strain evidence="3">BD3526</strain>
    </source>
</reference>
<keyword evidence="1" id="KW-0812">Transmembrane</keyword>
<name>A0A172ZCY3_9BACL</name>
<feature type="transmembrane region" description="Helical" evidence="1">
    <location>
        <begin position="116"/>
        <end position="132"/>
    </location>
</feature>
<keyword evidence="3" id="KW-1185">Reference proteome</keyword>